<dbReference type="FunFam" id="1.20.1280.290:FF:000011">
    <property type="entry name" value="PQ loop repeat protein"/>
    <property type="match status" value="1"/>
</dbReference>
<feature type="transmembrane region" description="Helical" evidence="11">
    <location>
        <begin position="319"/>
        <end position="339"/>
    </location>
</feature>
<feature type="transmembrane region" description="Helical" evidence="11">
    <location>
        <begin position="12"/>
        <end position="35"/>
    </location>
</feature>
<gene>
    <name evidence="12" type="ORF">ACJ72_03611</name>
</gene>
<evidence type="ECO:0000313" key="12">
    <source>
        <dbReference type="EMBL" id="OAX82036.1"/>
    </source>
</evidence>
<dbReference type="Gene3D" id="1.20.1280.290">
    <property type="match status" value="2"/>
</dbReference>
<dbReference type="PANTHER" id="PTHR16201:SF35">
    <property type="entry name" value="VACUOLAR AMINO ACID TRANSPORTER YPQ1-RELATED"/>
    <property type="match status" value="1"/>
</dbReference>
<dbReference type="GO" id="GO:0015101">
    <property type="term" value="F:organic cation transmembrane transporter activity"/>
    <property type="evidence" value="ECO:0007669"/>
    <property type="project" value="UniProtKB-ARBA"/>
</dbReference>
<dbReference type="AlphaFoldDB" id="A0A1B7NZ50"/>
<sequence>MFPPSSAGHLDIEAVSGICGSISIACWVVVFSPQIIENFRRRSADGLSLLFLVVWLAGDIFNILGAILQGVLPTMIILAVYYTLADIVLLCQCFYYRGFTLSDKSAKRHSSSGEFSGLAGSAQPESQQIAFVPGQPSEYSPLLPDNNHLHESGRQTINEREQADSEGQERMFHHPRPHDHVLSRRSSLSFREQISSLDGTHLSPAVPLIDPVKPSPTLTPTAAPQEQRRRQTSTTLQIVAFNTFSVALVCAAGVLGWYVSASSSRSTRKYRPPPGDDNALKPDLWGQIFGYLCAALYLGSRIPQLLLNFKRGSTEGVSLLFFLFACVGNLTYVLSIFAYSPRCEGENGICHPGEQGNIYAKYIIVNASWILGSLGTLILDMGIFAQFVLYREKGVNTEEDEEGVESEHSSEE</sequence>
<evidence type="ECO:0000256" key="8">
    <source>
        <dbReference type="ARBA" id="ARBA00023136"/>
    </source>
</evidence>
<feature type="transmembrane region" description="Helical" evidence="11">
    <location>
        <begin position="288"/>
        <end position="307"/>
    </location>
</feature>
<dbReference type="EMBL" id="LGUA01000366">
    <property type="protein sequence ID" value="OAX82036.1"/>
    <property type="molecule type" value="Genomic_DNA"/>
</dbReference>
<dbReference type="SMART" id="SM00679">
    <property type="entry name" value="CTNS"/>
    <property type="match status" value="2"/>
</dbReference>
<name>A0A1B7NZ50_9EURO</name>
<feature type="compositionally biased region" description="Basic and acidic residues" evidence="10">
    <location>
        <begin position="158"/>
        <end position="182"/>
    </location>
</feature>
<dbReference type="InterPro" id="IPR006603">
    <property type="entry name" value="PQ-loop_rpt"/>
</dbReference>
<keyword evidence="4" id="KW-0926">Vacuole</keyword>
<evidence type="ECO:0000256" key="7">
    <source>
        <dbReference type="ARBA" id="ARBA00022989"/>
    </source>
</evidence>
<evidence type="ECO:0000256" key="1">
    <source>
        <dbReference type="ARBA" id="ARBA00004116"/>
    </source>
</evidence>
<evidence type="ECO:0000313" key="13">
    <source>
        <dbReference type="Proteomes" id="UP000091918"/>
    </source>
</evidence>
<accession>A0A1B7NZ50</accession>
<keyword evidence="13" id="KW-1185">Reference proteome</keyword>
<keyword evidence="3" id="KW-0813">Transport</keyword>
<reference evidence="12 13" key="1">
    <citation type="submission" date="2015-07" db="EMBL/GenBank/DDBJ databases">
        <title>Emmonsia species relationships and genome sequence.</title>
        <authorList>
            <person name="Cuomo C.A."/>
            <person name="Schwartz I.S."/>
            <person name="Kenyon C."/>
            <person name="de Hoog G.S."/>
            <person name="Govender N.P."/>
            <person name="Botha A."/>
            <person name="Moreno L."/>
            <person name="de Vries M."/>
            <person name="Munoz J.F."/>
            <person name="Stielow J.B."/>
        </authorList>
    </citation>
    <scope>NUCLEOTIDE SEQUENCE [LARGE SCALE GENOMIC DNA]</scope>
    <source>
        <strain evidence="12 13">CBS 136260</strain>
    </source>
</reference>
<protein>
    <submittedName>
        <fullName evidence="12">Uncharacterized protein</fullName>
    </submittedName>
</protein>
<dbReference type="GO" id="GO:0098588">
    <property type="term" value="C:bounding membrane of organelle"/>
    <property type="evidence" value="ECO:0007669"/>
    <property type="project" value="UniProtKB-ARBA"/>
</dbReference>
<dbReference type="GO" id="GO:0015174">
    <property type="term" value="F:basic amino acid transmembrane transporter activity"/>
    <property type="evidence" value="ECO:0007669"/>
    <property type="project" value="UniProtKB-ARBA"/>
</dbReference>
<feature type="region of interest" description="Disordered" evidence="10">
    <location>
        <begin position="201"/>
        <end position="230"/>
    </location>
</feature>
<evidence type="ECO:0000256" key="11">
    <source>
        <dbReference type="SAM" id="Phobius"/>
    </source>
</evidence>
<dbReference type="GO" id="GO:0015179">
    <property type="term" value="F:L-amino acid transmembrane transporter activity"/>
    <property type="evidence" value="ECO:0007669"/>
    <property type="project" value="UniProtKB-ARBA"/>
</dbReference>
<proteinExistence type="inferred from homology"/>
<dbReference type="GO" id="GO:0034488">
    <property type="term" value="P:basic amino acid transmembrane export from vacuole"/>
    <property type="evidence" value="ECO:0007669"/>
    <property type="project" value="UniProtKB-ARBA"/>
</dbReference>
<evidence type="ECO:0000256" key="3">
    <source>
        <dbReference type="ARBA" id="ARBA00022448"/>
    </source>
</evidence>
<keyword evidence="6" id="KW-0677">Repeat</keyword>
<dbReference type="Pfam" id="PF04193">
    <property type="entry name" value="PQ-loop"/>
    <property type="match status" value="2"/>
</dbReference>
<dbReference type="InterPro" id="IPR051415">
    <property type="entry name" value="LAAT-1"/>
</dbReference>
<keyword evidence="7 11" id="KW-1133">Transmembrane helix</keyword>
<evidence type="ECO:0000256" key="6">
    <source>
        <dbReference type="ARBA" id="ARBA00022737"/>
    </source>
</evidence>
<evidence type="ECO:0000256" key="2">
    <source>
        <dbReference type="ARBA" id="ARBA00004127"/>
    </source>
</evidence>
<dbReference type="GO" id="GO:0012505">
    <property type="term" value="C:endomembrane system"/>
    <property type="evidence" value="ECO:0007669"/>
    <property type="project" value="UniProtKB-SubCell"/>
</dbReference>
<dbReference type="GO" id="GO:0005773">
    <property type="term" value="C:vacuole"/>
    <property type="evidence" value="ECO:0007669"/>
    <property type="project" value="UniProtKB-SubCell"/>
</dbReference>
<keyword evidence="5 11" id="KW-0812">Transmembrane</keyword>
<comment type="similarity">
    <text evidence="9">Belongs to the laat-1 family.</text>
</comment>
<comment type="caution">
    <text evidence="12">The sequence shown here is derived from an EMBL/GenBank/DDBJ whole genome shotgun (WGS) entry which is preliminary data.</text>
</comment>
<evidence type="ECO:0000256" key="10">
    <source>
        <dbReference type="SAM" id="MobiDB-lite"/>
    </source>
</evidence>
<dbReference type="Proteomes" id="UP000091918">
    <property type="component" value="Unassembled WGS sequence"/>
</dbReference>
<evidence type="ECO:0000256" key="9">
    <source>
        <dbReference type="ARBA" id="ARBA00038039"/>
    </source>
</evidence>
<keyword evidence="8 11" id="KW-0472">Membrane</keyword>
<feature type="transmembrane region" description="Helical" evidence="11">
    <location>
        <begin position="238"/>
        <end position="259"/>
    </location>
</feature>
<feature type="region of interest" description="Disordered" evidence="10">
    <location>
        <begin position="158"/>
        <end position="185"/>
    </location>
</feature>
<dbReference type="GO" id="GO:0034490">
    <property type="term" value="P:basic amino acid transmembrane import into vacuole"/>
    <property type="evidence" value="ECO:0007669"/>
    <property type="project" value="UniProtKB-ARBA"/>
</dbReference>
<feature type="transmembrane region" description="Helical" evidence="11">
    <location>
        <begin position="47"/>
        <end position="68"/>
    </location>
</feature>
<evidence type="ECO:0000256" key="5">
    <source>
        <dbReference type="ARBA" id="ARBA00022692"/>
    </source>
</evidence>
<organism evidence="12 13">
    <name type="scientific">Emergomyces africanus</name>
    <dbReference type="NCBI Taxonomy" id="1955775"/>
    <lineage>
        <taxon>Eukaryota</taxon>
        <taxon>Fungi</taxon>
        <taxon>Dikarya</taxon>
        <taxon>Ascomycota</taxon>
        <taxon>Pezizomycotina</taxon>
        <taxon>Eurotiomycetes</taxon>
        <taxon>Eurotiomycetidae</taxon>
        <taxon>Onygenales</taxon>
        <taxon>Ajellomycetaceae</taxon>
        <taxon>Emergomyces</taxon>
    </lineage>
</organism>
<dbReference type="PANTHER" id="PTHR16201">
    <property type="entry name" value="SEVEN TRANSMEMBRANE PROTEIN 1-RELATED"/>
    <property type="match status" value="1"/>
</dbReference>
<comment type="subcellular location">
    <subcellularLocation>
        <location evidence="2">Endomembrane system</location>
        <topology evidence="2">Multi-pass membrane protein</topology>
    </subcellularLocation>
    <subcellularLocation>
        <location evidence="1">Vacuole</location>
    </subcellularLocation>
</comment>
<feature type="transmembrane region" description="Helical" evidence="11">
    <location>
        <begin position="74"/>
        <end position="96"/>
    </location>
</feature>
<feature type="transmembrane region" description="Helical" evidence="11">
    <location>
        <begin position="359"/>
        <end position="383"/>
    </location>
</feature>
<evidence type="ECO:0000256" key="4">
    <source>
        <dbReference type="ARBA" id="ARBA00022554"/>
    </source>
</evidence>
<dbReference type="OrthoDB" id="8048523at2759"/>